<protein>
    <recommendedName>
        <fullName evidence="4">Sulfotransferase family protein</fullName>
    </recommendedName>
</protein>
<evidence type="ECO:0008006" key="4">
    <source>
        <dbReference type="Google" id="ProtNLM"/>
    </source>
</evidence>
<proteinExistence type="predicted"/>
<sequence>MRIEPDPERLVFVGGLHRSGTTPFAKVLDGHPDVSGLAATGVREDEGQHLQPVYPKAKVHGGSGRFAHRPEAHLTEASPLASAASAQAMLDSWVPFWDTSRRLLVEKSPPNIIMGRFLQAQFPGSGLIVVVRHPVAVALSNKKWRRLASTNPRKFQSLNQMVEHWLAAHRILAADARHLERLLVVHYERLIQSPAEELQRVQSFLGLEEPIDSSKLSSSHGDPYAERWASYRSWWRPGGWQRRIIGSRHAEEIAAFGYDWADLSGFTRPAGPLGLTESV</sequence>
<comment type="caution">
    <text evidence="2">The sequence shown here is derived from an EMBL/GenBank/DDBJ whole genome shotgun (WGS) entry which is preliminary data.</text>
</comment>
<dbReference type="PANTHER" id="PTHR12788:SF10">
    <property type="entry name" value="PROTEIN-TYROSINE SULFOTRANSFERASE"/>
    <property type="match status" value="1"/>
</dbReference>
<dbReference type="SUPFAM" id="SSF52540">
    <property type="entry name" value="P-loop containing nucleoside triphosphate hydrolases"/>
    <property type="match status" value="1"/>
</dbReference>
<dbReference type="PANTHER" id="PTHR12788">
    <property type="entry name" value="PROTEIN-TYROSINE SULFOTRANSFERASE 2"/>
    <property type="match status" value="1"/>
</dbReference>
<dbReference type="Pfam" id="PF13469">
    <property type="entry name" value="Sulfotransfer_3"/>
    <property type="match status" value="1"/>
</dbReference>
<evidence type="ECO:0000256" key="1">
    <source>
        <dbReference type="ARBA" id="ARBA00022679"/>
    </source>
</evidence>
<dbReference type="InterPro" id="IPR027417">
    <property type="entry name" value="P-loop_NTPase"/>
</dbReference>
<dbReference type="InterPro" id="IPR026634">
    <property type="entry name" value="TPST-like"/>
</dbReference>
<name>A0ABN2R719_9MICO</name>
<keyword evidence="1" id="KW-0808">Transferase</keyword>
<dbReference type="RefSeq" id="WP_344057267.1">
    <property type="nucleotide sequence ID" value="NZ_BAAAPU010000001.1"/>
</dbReference>
<dbReference type="Proteomes" id="UP001500013">
    <property type="component" value="Unassembled WGS sequence"/>
</dbReference>
<reference evidence="2 3" key="1">
    <citation type="journal article" date="2019" name="Int. J. Syst. Evol. Microbiol.">
        <title>The Global Catalogue of Microorganisms (GCM) 10K type strain sequencing project: providing services to taxonomists for standard genome sequencing and annotation.</title>
        <authorList>
            <consortium name="The Broad Institute Genomics Platform"/>
            <consortium name="The Broad Institute Genome Sequencing Center for Infectious Disease"/>
            <person name="Wu L."/>
            <person name="Ma J."/>
        </authorList>
    </citation>
    <scope>NUCLEOTIDE SEQUENCE [LARGE SCALE GENOMIC DNA]</scope>
    <source>
        <strain evidence="2 3">JCM 15628</strain>
    </source>
</reference>
<evidence type="ECO:0000313" key="3">
    <source>
        <dbReference type="Proteomes" id="UP001500013"/>
    </source>
</evidence>
<accession>A0ABN2R719</accession>
<gene>
    <name evidence="2" type="ORF">GCM10009817_00540</name>
</gene>
<organism evidence="2 3">
    <name type="scientific">Terrabacter lapilli</name>
    <dbReference type="NCBI Taxonomy" id="436231"/>
    <lineage>
        <taxon>Bacteria</taxon>
        <taxon>Bacillati</taxon>
        <taxon>Actinomycetota</taxon>
        <taxon>Actinomycetes</taxon>
        <taxon>Micrococcales</taxon>
        <taxon>Intrasporangiaceae</taxon>
        <taxon>Terrabacter</taxon>
    </lineage>
</organism>
<dbReference type="EMBL" id="BAAAPU010000001">
    <property type="protein sequence ID" value="GAA1964681.1"/>
    <property type="molecule type" value="Genomic_DNA"/>
</dbReference>
<evidence type="ECO:0000313" key="2">
    <source>
        <dbReference type="EMBL" id="GAA1964681.1"/>
    </source>
</evidence>
<dbReference type="Gene3D" id="3.40.50.300">
    <property type="entry name" value="P-loop containing nucleotide triphosphate hydrolases"/>
    <property type="match status" value="1"/>
</dbReference>
<keyword evidence="3" id="KW-1185">Reference proteome</keyword>